<feature type="domain" description="Origin recognition complex subunit 3 insertion" evidence="12">
    <location>
        <begin position="332"/>
        <end position="560"/>
    </location>
</feature>
<evidence type="ECO:0000256" key="2">
    <source>
        <dbReference type="ARBA" id="ARBA00010977"/>
    </source>
</evidence>
<dbReference type="PANTHER" id="PTHR12748">
    <property type="entry name" value="ORIGIN RECOGNITION COMPLEX SUBUNIT 3"/>
    <property type="match status" value="1"/>
</dbReference>
<dbReference type="InterPro" id="IPR020795">
    <property type="entry name" value="ORC3"/>
</dbReference>
<evidence type="ECO:0000259" key="12">
    <source>
        <dbReference type="Pfam" id="PF19675"/>
    </source>
</evidence>
<evidence type="ECO:0000313" key="13">
    <source>
        <dbReference type="Proteomes" id="UP000695000"/>
    </source>
</evidence>
<feature type="domain" description="Origin recognition complex subunit 3 N-terminal" evidence="10">
    <location>
        <begin position="3"/>
        <end position="320"/>
    </location>
</feature>
<comment type="subcellular location">
    <subcellularLocation>
        <location evidence="1">Nucleus</location>
    </subcellularLocation>
</comment>
<dbReference type="InterPro" id="IPR045663">
    <property type="entry name" value="ORC3_ins"/>
</dbReference>
<dbReference type="InterPro" id="IPR040855">
    <property type="entry name" value="ORC_WH_C"/>
</dbReference>
<comment type="subunit">
    <text evidence="8">Component of ORC, a complex composed of at least 6 subunits: ORC1, ORC2, ORC3, ORC4, ORC5 and ORC6. ORC is regulated in a cell-cycle dependent manner. It is sequentially assembled at the exit from anaphase of mitosis and disassembled as cells enter S phase.</text>
</comment>
<evidence type="ECO:0000256" key="9">
    <source>
        <dbReference type="ARBA" id="ARBA00045241"/>
    </source>
</evidence>
<proteinExistence type="inferred from homology"/>
<name>A0ABM1N8I4_NICVS</name>
<sequence length="685" mass="78860">MESTVSVSKGVFVFKNGLQPNKQKGRGRKKKIPTGTGNIYRDEMWFQTYTELWEVLESKIKELNSDMFSSILSNLLNFIDGSYCKPVTEIPAGALLTGINMPDHAVQFETLKSSINEKISPHVAHLSSQDCPSLKNLVENMINQFINEDIDYDLDEENVKSTKVKIKKSQCSFTLLQSWYEDLYNNKVDNVLVVILPDFESFKENVLQDFIQIASYYVNKLPFVLVFGIATSLSALHKALPYHVSSKINIQVFNSQPSITYLNKIIENVLFSNDCPFYLGGKLFALFTDIFLFYDFSVTGFIQNFKFAMLEHFSTGNAKALCITHGFSEVLKNFSKEDFENVRMLHSFRRFVEAESPKNQIELLTDDKYFQKAIKKELNKLIYYMNNLVVLLECLNILTADLPKAPLGKTFREIYCVAVSKKLSETVEFKEAFQLLSFQSKDELLTKIDSVLNLLKNNIEIYTEENIVDDLKTFIEELNNLSNDQVEEVQEDLDCLNIEGTMQRAQLKQKLFQQAKSQNKPMNAYEKFRSKVVEYFEHIFEEYLKVPTDFTFHEIFFYNDISIQNHIIGSHRAAIHTALNDPQSYLDCSCCGISNDAVILSSMPDICIAYKLHLEYGKMINLYDWLQAFLSILDPVHADDDNEKREVDPQLQARFTQSVAEMEFLGFVKSSKRKTDHVSRLTWGG</sequence>
<dbReference type="Pfam" id="PF19675">
    <property type="entry name" value="ORC3_ins"/>
    <property type="match status" value="1"/>
</dbReference>
<evidence type="ECO:0000256" key="7">
    <source>
        <dbReference type="ARBA" id="ARBA00023242"/>
    </source>
</evidence>
<dbReference type="Pfam" id="PF18137">
    <property type="entry name" value="WHD_ORC"/>
    <property type="match status" value="1"/>
</dbReference>
<keyword evidence="5" id="KW-0235">DNA replication</keyword>
<gene>
    <name evidence="14" type="primary">LOC108567278</name>
</gene>
<evidence type="ECO:0000259" key="11">
    <source>
        <dbReference type="Pfam" id="PF18137"/>
    </source>
</evidence>
<comment type="similarity">
    <text evidence="2">Belongs to the ORC3 family.</text>
</comment>
<evidence type="ECO:0000256" key="3">
    <source>
        <dbReference type="ARBA" id="ARBA00019085"/>
    </source>
</evidence>
<evidence type="ECO:0000313" key="14">
    <source>
        <dbReference type="RefSeq" id="XP_017783134.1"/>
    </source>
</evidence>
<keyword evidence="13" id="KW-1185">Reference proteome</keyword>
<keyword evidence="4" id="KW-0597">Phosphoprotein</keyword>
<evidence type="ECO:0000259" key="10">
    <source>
        <dbReference type="Pfam" id="PF07034"/>
    </source>
</evidence>
<protein>
    <recommendedName>
        <fullName evidence="3">Origin recognition complex subunit 3</fullName>
    </recommendedName>
</protein>
<feature type="domain" description="Origin recognition complex subunit 3 winged helix C-terminal" evidence="11">
    <location>
        <begin position="572"/>
        <end position="683"/>
    </location>
</feature>
<dbReference type="Pfam" id="PF07034">
    <property type="entry name" value="ORC3_N"/>
    <property type="match status" value="1"/>
</dbReference>
<keyword evidence="6" id="KW-0238">DNA-binding</keyword>
<evidence type="ECO:0000256" key="5">
    <source>
        <dbReference type="ARBA" id="ARBA00022705"/>
    </source>
</evidence>
<comment type="function">
    <text evidence="9">Component of the origin recognition complex (ORC) that binds origins of replication. DNA-binding is ATP-dependent. The specific DNA sequences that define origins of replication have not been identified yet. ORC is required to assemble the pre-replication complex necessary to initiate DNA replication. Binds histone H3 and H4 trimethylation marks H3K9me3, H3K27me3 and H4K20me3.</text>
</comment>
<reference evidence="14" key="1">
    <citation type="submission" date="2025-08" db="UniProtKB">
        <authorList>
            <consortium name="RefSeq"/>
        </authorList>
    </citation>
    <scope>IDENTIFICATION</scope>
    <source>
        <tissue evidence="14">Whole Larva</tissue>
    </source>
</reference>
<evidence type="ECO:0000256" key="1">
    <source>
        <dbReference type="ARBA" id="ARBA00004123"/>
    </source>
</evidence>
<dbReference type="GeneID" id="108567278"/>
<accession>A0ABM1N8I4</accession>
<keyword evidence="7" id="KW-0539">Nucleus</keyword>
<dbReference type="Proteomes" id="UP000695000">
    <property type="component" value="Unplaced"/>
</dbReference>
<dbReference type="InterPro" id="IPR045667">
    <property type="entry name" value="ORC3_N"/>
</dbReference>
<dbReference type="RefSeq" id="XP_017783134.1">
    <property type="nucleotide sequence ID" value="XM_017927645.1"/>
</dbReference>
<evidence type="ECO:0000256" key="8">
    <source>
        <dbReference type="ARBA" id="ARBA00026084"/>
    </source>
</evidence>
<evidence type="ECO:0000256" key="4">
    <source>
        <dbReference type="ARBA" id="ARBA00022553"/>
    </source>
</evidence>
<dbReference type="PANTHER" id="PTHR12748:SF0">
    <property type="entry name" value="ORIGIN RECOGNITION COMPLEX SUBUNIT 3"/>
    <property type="match status" value="1"/>
</dbReference>
<dbReference type="CDD" id="cd20704">
    <property type="entry name" value="Orc3"/>
    <property type="match status" value="1"/>
</dbReference>
<evidence type="ECO:0000256" key="6">
    <source>
        <dbReference type="ARBA" id="ARBA00023125"/>
    </source>
</evidence>
<organism evidence="13 14">
    <name type="scientific">Nicrophorus vespilloides</name>
    <name type="common">Boreal carrion beetle</name>
    <dbReference type="NCBI Taxonomy" id="110193"/>
    <lineage>
        <taxon>Eukaryota</taxon>
        <taxon>Metazoa</taxon>
        <taxon>Ecdysozoa</taxon>
        <taxon>Arthropoda</taxon>
        <taxon>Hexapoda</taxon>
        <taxon>Insecta</taxon>
        <taxon>Pterygota</taxon>
        <taxon>Neoptera</taxon>
        <taxon>Endopterygota</taxon>
        <taxon>Coleoptera</taxon>
        <taxon>Polyphaga</taxon>
        <taxon>Staphyliniformia</taxon>
        <taxon>Silphidae</taxon>
        <taxon>Nicrophorinae</taxon>
        <taxon>Nicrophorus</taxon>
    </lineage>
</organism>